<dbReference type="Proteomes" id="UP000887458">
    <property type="component" value="Unassembled WGS sequence"/>
</dbReference>
<keyword evidence="2" id="KW-1185">Reference proteome</keyword>
<evidence type="ECO:0000313" key="1">
    <source>
        <dbReference type="EMBL" id="KAH9419180.1"/>
    </source>
</evidence>
<name>A0ABQ8J9B5_DERPT</name>
<accession>A0ABQ8J9B5</accession>
<dbReference type="EMBL" id="NJHN03000060">
    <property type="protein sequence ID" value="KAH9419180.1"/>
    <property type="molecule type" value="Genomic_DNA"/>
</dbReference>
<proteinExistence type="predicted"/>
<sequence>MARSSMVSGHEWLIILQRSIPSFTLSYNVLPSKSIAYVMQIMLKNSLTLLKRFSTLSVCSSLNESAFKLAVNVSIQKIIASNINKEKR</sequence>
<gene>
    <name evidence="1" type="ORF">DERP_005684</name>
</gene>
<organism evidence="1 2">
    <name type="scientific">Dermatophagoides pteronyssinus</name>
    <name type="common">European house dust mite</name>
    <dbReference type="NCBI Taxonomy" id="6956"/>
    <lineage>
        <taxon>Eukaryota</taxon>
        <taxon>Metazoa</taxon>
        <taxon>Ecdysozoa</taxon>
        <taxon>Arthropoda</taxon>
        <taxon>Chelicerata</taxon>
        <taxon>Arachnida</taxon>
        <taxon>Acari</taxon>
        <taxon>Acariformes</taxon>
        <taxon>Sarcoptiformes</taxon>
        <taxon>Astigmata</taxon>
        <taxon>Psoroptidia</taxon>
        <taxon>Analgoidea</taxon>
        <taxon>Pyroglyphidae</taxon>
        <taxon>Dermatophagoidinae</taxon>
        <taxon>Dermatophagoides</taxon>
    </lineage>
</organism>
<evidence type="ECO:0000313" key="2">
    <source>
        <dbReference type="Proteomes" id="UP000887458"/>
    </source>
</evidence>
<reference evidence="1 2" key="2">
    <citation type="journal article" date="2022" name="Mol. Biol. Evol.">
        <title>Comparative Genomics Reveals Insights into the Divergent Evolution of Astigmatic Mites and Household Pest Adaptations.</title>
        <authorList>
            <person name="Xiong Q."/>
            <person name="Wan A.T."/>
            <person name="Liu X."/>
            <person name="Fung C.S."/>
            <person name="Xiao X."/>
            <person name="Malainual N."/>
            <person name="Hou J."/>
            <person name="Wang L."/>
            <person name="Wang M."/>
            <person name="Yang K.Y."/>
            <person name="Cui Y."/>
            <person name="Leung E.L."/>
            <person name="Nong W."/>
            <person name="Shin S.K."/>
            <person name="Au S.W."/>
            <person name="Jeong K.Y."/>
            <person name="Chew F.T."/>
            <person name="Hui J.H."/>
            <person name="Leung T.F."/>
            <person name="Tungtrongchitr A."/>
            <person name="Zhong N."/>
            <person name="Liu Z."/>
            <person name="Tsui S.K."/>
        </authorList>
    </citation>
    <scope>NUCLEOTIDE SEQUENCE [LARGE SCALE GENOMIC DNA]</scope>
    <source>
        <strain evidence="1">Derp</strain>
    </source>
</reference>
<reference evidence="1 2" key="1">
    <citation type="journal article" date="2018" name="J. Allergy Clin. Immunol.">
        <title>High-quality assembly of Dermatophagoides pteronyssinus genome and transcriptome reveals a wide range of novel allergens.</title>
        <authorList>
            <person name="Liu X.Y."/>
            <person name="Yang K.Y."/>
            <person name="Wang M.Q."/>
            <person name="Kwok J.S."/>
            <person name="Zeng X."/>
            <person name="Yang Z."/>
            <person name="Xiao X.J."/>
            <person name="Lau C.P."/>
            <person name="Li Y."/>
            <person name="Huang Z.M."/>
            <person name="Ba J.G."/>
            <person name="Yim A.K."/>
            <person name="Ouyang C.Y."/>
            <person name="Ngai S.M."/>
            <person name="Chan T.F."/>
            <person name="Leung E.L."/>
            <person name="Liu L."/>
            <person name="Liu Z.G."/>
            <person name="Tsui S.K."/>
        </authorList>
    </citation>
    <scope>NUCLEOTIDE SEQUENCE [LARGE SCALE GENOMIC DNA]</scope>
    <source>
        <strain evidence="1">Derp</strain>
    </source>
</reference>
<comment type="caution">
    <text evidence="1">The sequence shown here is derived from an EMBL/GenBank/DDBJ whole genome shotgun (WGS) entry which is preliminary data.</text>
</comment>
<protein>
    <submittedName>
        <fullName evidence="1">Uncharacterized protein</fullName>
    </submittedName>
</protein>